<keyword evidence="7 9" id="KW-0057">Aromatic amino acid biosynthesis</keyword>
<gene>
    <name evidence="9" type="primary">trpC</name>
    <name evidence="11" type="ORF">JP09_004205</name>
</gene>
<dbReference type="GO" id="GO:0004640">
    <property type="term" value="F:phosphoribosylanthranilate isomerase activity"/>
    <property type="evidence" value="ECO:0007669"/>
    <property type="project" value="TreeGrafter"/>
</dbReference>
<evidence type="ECO:0000256" key="2">
    <source>
        <dbReference type="ARBA" id="ARBA00004696"/>
    </source>
</evidence>
<evidence type="ECO:0000256" key="7">
    <source>
        <dbReference type="ARBA" id="ARBA00023141"/>
    </source>
</evidence>
<evidence type="ECO:0000256" key="1">
    <source>
        <dbReference type="ARBA" id="ARBA00001633"/>
    </source>
</evidence>
<dbReference type="GO" id="GO:0000162">
    <property type="term" value="P:L-tryptophan biosynthetic process"/>
    <property type="evidence" value="ECO:0007669"/>
    <property type="project" value="UniProtKB-UniRule"/>
</dbReference>
<keyword evidence="6 9" id="KW-0822">Tryptophan biosynthesis</keyword>
<name>A0A2P5P827_9CHLR</name>
<organism evidence="11 12">
    <name type="scientific">Dehalogenimonas etheniformans</name>
    <dbReference type="NCBI Taxonomy" id="1536648"/>
    <lineage>
        <taxon>Bacteria</taxon>
        <taxon>Bacillati</taxon>
        <taxon>Chloroflexota</taxon>
        <taxon>Dehalococcoidia</taxon>
        <taxon>Dehalococcoidales</taxon>
        <taxon>Dehalococcoidaceae</taxon>
        <taxon>Dehalogenimonas</taxon>
    </lineage>
</organism>
<evidence type="ECO:0000256" key="9">
    <source>
        <dbReference type="HAMAP-Rule" id="MF_00134"/>
    </source>
</evidence>
<dbReference type="InterPro" id="IPR013798">
    <property type="entry name" value="Indole-3-glycerol_P_synth_dom"/>
</dbReference>
<feature type="domain" description="Indole-3-glycerol phosphate synthase" evidence="10">
    <location>
        <begin position="3"/>
        <end position="257"/>
    </location>
</feature>
<dbReference type="OrthoDB" id="9804217at2"/>
<comment type="similarity">
    <text evidence="3 9">Belongs to the TrpC family.</text>
</comment>
<keyword evidence="8 9" id="KW-0456">Lyase</keyword>
<comment type="caution">
    <text evidence="11">The sequence shown here is derived from an EMBL/GenBank/DDBJ whole genome shotgun (WGS) entry which is preliminary data.</text>
</comment>
<accession>A0A2P5P827</accession>
<evidence type="ECO:0000256" key="6">
    <source>
        <dbReference type="ARBA" id="ARBA00022822"/>
    </source>
</evidence>
<evidence type="ECO:0000313" key="12">
    <source>
        <dbReference type="Proteomes" id="UP000235653"/>
    </source>
</evidence>
<proteinExistence type="inferred from homology"/>
<dbReference type="InterPro" id="IPR011060">
    <property type="entry name" value="RibuloseP-bd_barrel"/>
</dbReference>
<dbReference type="InterPro" id="IPR045186">
    <property type="entry name" value="Indole-3-glycerol_P_synth"/>
</dbReference>
<dbReference type="NCBIfam" id="NF001377">
    <property type="entry name" value="PRK00278.2-4"/>
    <property type="match status" value="1"/>
</dbReference>
<dbReference type="Proteomes" id="UP000235653">
    <property type="component" value="Unassembled WGS sequence"/>
</dbReference>
<comment type="catalytic activity">
    <reaction evidence="1 9">
        <text>1-(2-carboxyphenylamino)-1-deoxy-D-ribulose 5-phosphate + H(+) = (1S,2R)-1-C-(indol-3-yl)glycerol 3-phosphate + CO2 + H2O</text>
        <dbReference type="Rhea" id="RHEA:23476"/>
        <dbReference type="ChEBI" id="CHEBI:15377"/>
        <dbReference type="ChEBI" id="CHEBI:15378"/>
        <dbReference type="ChEBI" id="CHEBI:16526"/>
        <dbReference type="ChEBI" id="CHEBI:58613"/>
        <dbReference type="ChEBI" id="CHEBI:58866"/>
        <dbReference type="EC" id="4.1.1.48"/>
    </reaction>
</comment>
<dbReference type="UniPathway" id="UPA00035">
    <property type="reaction ID" value="UER00043"/>
</dbReference>
<dbReference type="CDD" id="cd00331">
    <property type="entry name" value="IGPS"/>
    <property type="match status" value="1"/>
</dbReference>
<keyword evidence="5 9" id="KW-0210">Decarboxylase</keyword>
<dbReference type="FunFam" id="3.20.20.70:FF:000024">
    <property type="entry name" value="Indole-3-glycerol phosphate synthase"/>
    <property type="match status" value="1"/>
</dbReference>
<evidence type="ECO:0000256" key="5">
    <source>
        <dbReference type="ARBA" id="ARBA00022793"/>
    </source>
</evidence>
<dbReference type="InterPro" id="IPR001468">
    <property type="entry name" value="Indole-3-GlycerolPSynthase_CS"/>
</dbReference>
<evidence type="ECO:0000256" key="4">
    <source>
        <dbReference type="ARBA" id="ARBA00022605"/>
    </source>
</evidence>
<dbReference type="HAMAP" id="MF_00134_A">
    <property type="entry name" value="IGPS_A"/>
    <property type="match status" value="1"/>
</dbReference>
<dbReference type="AlphaFoldDB" id="A0A2P5P827"/>
<evidence type="ECO:0000313" key="11">
    <source>
        <dbReference type="EMBL" id="PPD58451.1"/>
    </source>
</evidence>
<dbReference type="Gene3D" id="3.20.20.70">
    <property type="entry name" value="Aldolase class I"/>
    <property type="match status" value="1"/>
</dbReference>
<keyword evidence="12" id="KW-1185">Reference proteome</keyword>
<comment type="pathway">
    <text evidence="2 9">Amino-acid biosynthesis; L-tryptophan biosynthesis; L-tryptophan from chorismate: step 4/5.</text>
</comment>
<sequence length="259" mass="27854">MLLNEIVAATKIATEQRKHSIPLSDIVQQAGSQPPPLDLAGALVGDTVKIIAEVKKASPSKGMIKADFDPVKIAREYALGGAAAISVLTEEKYFQGSPDYLKPIATDLGKNRPPLLRKDFIIDPYQVYEARALGADTILLIVAILSPLELSSLLELSHSLGMAVLAETHDETEIKTAVESGARIIGINNRDLKTFRVDLKTTARLRPLIPSDRLVVSESGISNGEGIEYLKRLGVNAALVGEALMTAPDIARKLKELTA</sequence>
<dbReference type="HAMAP" id="MF_00134_B">
    <property type="entry name" value="IGPS_B"/>
    <property type="match status" value="1"/>
</dbReference>
<dbReference type="GO" id="GO:0004425">
    <property type="term" value="F:indole-3-glycerol-phosphate synthase activity"/>
    <property type="evidence" value="ECO:0007669"/>
    <property type="project" value="UniProtKB-UniRule"/>
</dbReference>
<evidence type="ECO:0000256" key="3">
    <source>
        <dbReference type="ARBA" id="ARBA00008737"/>
    </source>
</evidence>
<dbReference type="PROSITE" id="PS00614">
    <property type="entry name" value="IGPS"/>
    <property type="match status" value="1"/>
</dbReference>
<protein>
    <recommendedName>
        <fullName evidence="9">Indole-3-glycerol phosphate synthase</fullName>
        <shortName evidence="9">IGPS</shortName>
        <ecNumber evidence="9">4.1.1.48</ecNumber>
    </recommendedName>
</protein>
<dbReference type="EC" id="4.1.1.48" evidence="9"/>
<dbReference type="RefSeq" id="WP_102331858.1">
    <property type="nucleotide sequence ID" value="NZ_CP058566.2"/>
</dbReference>
<evidence type="ECO:0000259" key="10">
    <source>
        <dbReference type="Pfam" id="PF00218"/>
    </source>
</evidence>
<dbReference type="EMBL" id="JQAN02000007">
    <property type="protein sequence ID" value="PPD58451.1"/>
    <property type="molecule type" value="Genomic_DNA"/>
</dbReference>
<dbReference type="Pfam" id="PF00218">
    <property type="entry name" value="IGPS"/>
    <property type="match status" value="1"/>
</dbReference>
<dbReference type="PANTHER" id="PTHR22854:SF2">
    <property type="entry name" value="INDOLE-3-GLYCEROL-PHOSPHATE SYNTHASE"/>
    <property type="match status" value="1"/>
</dbReference>
<dbReference type="InterPro" id="IPR013785">
    <property type="entry name" value="Aldolase_TIM"/>
</dbReference>
<reference evidence="11 12" key="1">
    <citation type="journal article" date="2017" name="ISME J.">
        <title>Grape pomace compost harbors organohalide-respiring Dehalogenimonas species with novel reductive dehalogenase genes.</title>
        <authorList>
            <person name="Yang Y."/>
            <person name="Higgins S.A."/>
            <person name="Yan J."/>
            <person name="Simsir B."/>
            <person name="Chourey K."/>
            <person name="Iyer R."/>
            <person name="Hettich R.L."/>
            <person name="Baldwin B."/>
            <person name="Ogles D.M."/>
            <person name="Loffler F.E."/>
        </authorList>
    </citation>
    <scope>NUCLEOTIDE SEQUENCE [LARGE SCALE GENOMIC DNA]</scope>
    <source>
        <strain evidence="11 12">GP</strain>
    </source>
</reference>
<dbReference type="SUPFAM" id="SSF51366">
    <property type="entry name" value="Ribulose-phoshate binding barrel"/>
    <property type="match status" value="1"/>
</dbReference>
<evidence type="ECO:0000256" key="8">
    <source>
        <dbReference type="ARBA" id="ARBA00023239"/>
    </source>
</evidence>
<dbReference type="PANTHER" id="PTHR22854">
    <property type="entry name" value="TRYPTOPHAN BIOSYNTHESIS PROTEIN"/>
    <property type="match status" value="1"/>
</dbReference>
<keyword evidence="4 9" id="KW-0028">Amino-acid biosynthesis</keyword>